<evidence type="ECO:0000256" key="7">
    <source>
        <dbReference type="ARBA" id="ARBA00022605"/>
    </source>
</evidence>
<comment type="subunit">
    <text evidence="5 10">Heterodimer of LeuC and LeuD.</text>
</comment>
<dbReference type="InterPro" id="IPR000573">
    <property type="entry name" value="AconitaseA/IPMdHydase_ssu_swvl"/>
</dbReference>
<dbReference type="InterPro" id="IPR015928">
    <property type="entry name" value="Aconitase/3IPM_dehydase_swvl"/>
</dbReference>
<keyword evidence="9 10" id="KW-0100">Branched-chain amino acid biosynthesis</keyword>
<evidence type="ECO:0000256" key="10">
    <source>
        <dbReference type="HAMAP-Rule" id="MF_01031"/>
    </source>
</evidence>
<dbReference type="CDD" id="cd01577">
    <property type="entry name" value="IPMI_Swivel"/>
    <property type="match status" value="1"/>
</dbReference>
<evidence type="ECO:0000313" key="13">
    <source>
        <dbReference type="Proteomes" id="UP000316639"/>
    </source>
</evidence>
<accession>A0A563EFT9</accession>
<comment type="pathway">
    <text evidence="3 10">Amino-acid biosynthesis; L-leucine biosynthesis; L-leucine from 3-methyl-2-oxobutanoate: step 2/4.</text>
</comment>
<dbReference type="OrthoDB" id="9777465at2"/>
<keyword evidence="7 10" id="KW-0028">Amino-acid biosynthesis</keyword>
<dbReference type="RefSeq" id="WP_146360462.1">
    <property type="nucleotide sequence ID" value="NZ_VOBR01000046.1"/>
</dbReference>
<dbReference type="Pfam" id="PF00694">
    <property type="entry name" value="Aconitase_C"/>
    <property type="match status" value="1"/>
</dbReference>
<evidence type="ECO:0000256" key="5">
    <source>
        <dbReference type="ARBA" id="ARBA00011271"/>
    </source>
</evidence>
<feature type="domain" description="Aconitase A/isopropylmalate dehydratase small subunit swivel" evidence="11">
    <location>
        <begin position="1"/>
        <end position="117"/>
    </location>
</feature>
<reference evidence="12 13" key="1">
    <citation type="submission" date="2019-07" db="EMBL/GenBank/DDBJ databases">
        <title>Lentzea xizangensis sp. nov., isolated from Qinghai-Tibetan Plateau Soils.</title>
        <authorList>
            <person name="Huang J."/>
        </authorList>
    </citation>
    <scope>NUCLEOTIDE SEQUENCE [LARGE SCALE GENOMIC DNA]</scope>
    <source>
        <strain evidence="12 13">FXJ1.1311</strain>
    </source>
</reference>
<evidence type="ECO:0000256" key="3">
    <source>
        <dbReference type="ARBA" id="ARBA00004729"/>
    </source>
</evidence>
<comment type="catalytic activity">
    <reaction evidence="1 10">
        <text>(2R,3S)-3-isopropylmalate = (2S)-2-isopropylmalate</text>
        <dbReference type="Rhea" id="RHEA:32287"/>
        <dbReference type="ChEBI" id="CHEBI:1178"/>
        <dbReference type="ChEBI" id="CHEBI:35121"/>
        <dbReference type="EC" id="4.2.1.33"/>
    </reaction>
</comment>
<dbReference type="EMBL" id="VOBR01000046">
    <property type="protein sequence ID" value="TWP44950.1"/>
    <property type="molecule type" value="Genomic_DNA"/>
</dbReference>
<sequence length="203" mass="22555">MQPINEHTGTAMVLARDDVDTDQIIPAEYCRKVTRTGFADALFARWRADPGFALNDPNRAGATILVAQRNFGTGSSREHAVWALWDWGFVCVIASSFGDIFRSNAPKNGVVPIELPDDAVTALAEAAQADSTLQITVDLQNVEVRYGTSRVPFEFEPWARSMLLNGFDDIDLTLDHEYGIDCYEIGRPRWLPKIGPALLEELE</sequence>
<evidence type="ECO:0000259" key="11">
    <source>
        <dbReference type="Pfam" id="PF00694"/>
    </source>
</evidence>
<organism evidence="12 13">
    <name type="scientific">Lentzea tibetensis</name>
    <dbReference type="NCBI Taxonomy" id="2591470"/>
    <lineage>
        <taxon>Bacteria</taxon>
        <taxon>Bacillati</taxon>
        <taxon>Actinomycetota</taxon>
        <taxon>Actinomycetes</taxon>
        <taxon>Pseudonocardiales</taxon>
        <taxon>Pseudonocardiaceae</taxon>
        <taxon>Lentzea</taxon>
    </lineage>
</organism>
<evidence type="ECO:0000256" key="2">
    <source>
        <dbReference type="ARBA" id="ARBA00002695"/>
    </source>
</evidence>
<keyword evidence="8 10" id="KW-0456">Lyase</keyword>
<evidence type="ECO:0000256" key="6">
    <source>
        <dbReference type="ARBA" id="ARBA00022430"/>
    </source>
</evidence>
<dbReference type="InterPro" id="IPR004431">
    <property type="entry name" value="3-IsopropMal_deHydase_ssu"/>
</dbReference>
<name>A0A563EFT9_9PSEU</name>
<dbReference type="PANTHER" id="PTHR43345">
    <property type="entry name" value="3-ISOPROPYLMALATE DEHYDRATASE SMALL SUBUNIT 2-RELATED-RELATED"/>
    <property type="match status" value="1"/>
</dbReference>
<protein>
    <recommendedName>
        <fullName evidence="10">3-isopropylmalate dehydratase small subunit</fullName>
        <ecNumber evidence="10">4.2.1.33</ecNumber>
    </recommendedName>
    <alternativeName>
        <fullName evidence="10">Alpha-IPM isomerase</fullName>
        <shortName evidence="10">IPMI</shortName>
    </alternativeName>
    <alternativeName>
        <fullName evidence="10">Isopropylmalate isomerase</fullName>
    </alternativeName>
</protein>
<dbReference type="GO" id="GO:0003861">
    <property type="term" value="F:3-isopropylmalate dehydratase activity"/>
    <property type="evidence" value="ECO:0007669"/>
    <property type="project" value="UniProtKB-UniRule"/>
</dbReference>
<keyword evidence="6 10" id="KW-0432">Leucine biosynthesis</keyword>
<evidence type="ECO:0000256" key="4">
    <source>
        <dbReference type="ARBA" id="ARBA00009845"/>
    </source>
</evidence>
<dbReference type="UniPathway" id="UPA00048">
    <property type="reaction ID" value="UER00071"/>
</dbReference>
<comment type="caution">
    <text evidence="12">The sequence shown here is derived from an EMBL/GenBank/DDBJ whole genome shotgun (WGS) entry which is preliminary data.</text>
</comment>
<dbReference type="EC" id="4.2.1.33" evidence="10"/>
<dbReference type="FunFam" id="3.20.19.10:FF:000003">
    <property type="entry name" value="3-isopropylmalate dehydratase small subunit"/>
    <property type="match status" value="1"/>
</dbReference>
<keyword evidence="13" id="KW-1185">Reference proteome</keyword>
<dbReference type="SUPFAM" id="SSF52016">
    <property type="entry name" value="LeuD/IlvD-like"/>
    <property type="match status" value="1"/>
</dbReference>
<dbReference type="HAMAP" id="MF_01031">
    <property type="entry name" value="LeuD_type1"/>
    <property type="match status" value="1"/>
</dbReference>
<gene>
    <name evidence="10 12" type="primary">leuD</name>
    <name evidence="12" type="ORF">FKR81_40400</name>
</gene>
<evidence type="ECO:0000256" key="9">
    <source>
        <dbReference type="ARBA" id="ARBA00023304"/>
    </source>
</evidence>
<dbReference type="InterPro" id="IPR033940">
    <property type="entry name" value="IPMI_Swivel"/>
</dbReference>
<dbReference type="GO" id="GO:0009316">
    <property type="term" value="C:3-isopropylmalate dehydratase complex"/>
    <property type="evidence" value="ECO:0007669"/>
    <property type="project" value="InterPro"/>
</dbReference>
<dbReference type="AlphaFoldDB" id="A0A563EFT9"/>
<proteinExistence type="inferred from homology"/>
<dbReference type="GO" id="GO:0009098">
    <property type="term" value="P:L-leucine biosynthetic process"/>
    <property type="evidence" value="ECO:0007669"/>
    <property type="project" value="UniProtKB-UniRule"/>
</dbReference>
<dbReference type="InterPro" id="IPR050075">
    <property type="entry name" value="LeuD"/>
</dbReference>
<evidence type="ECO:0000313" key="12">
    <source>
        <dbReference type="EMBL" id="TWP44950.1"/>
    </source>
</evidence>
<evidence type="ECO:0000256" key="1">
    <source>
        <dbReference type="ARBA" id="ARBA00000491"/>
    </source>
</evidence>
<dbReference type="PANTHER" id="PTHR43345:SF5">
    <property type="entry name" value="3-ISOPROPYLMALATE DEHYDRATASE SMALL SUBUNIT"/>
    <property type="match status" value="1"/>
</dbReference>
<dbReference type="Proteomes" id="UP000316639">
    <property type="component" value="Unassembled WGS sequence"/>
</dbReference>
<comment type="similarity">
    <text evidence="4 10">Belongs to the LeuD family. LeuD type 1 subfamily.</text>
</comment>
<dbReference type="NCBIfam" id="NF002458">
    <property type="entry name" value="PRK01641.1"/>
    <property type="match status" value="1"/>
</dbReference>
<dbReference type="NCBIfam" id="TIGR00171">
    <property type="entry name" value="leuD"/>
    <property type="match status" value="1"/>
</dbReference>
<evidence type="ECO:0000256" key="8">
    <source>
        <dbReference type="ARBA" id="ARBA00023239"/>
    </source>
</evidence>
<comment type="function">
    <text evidence="2 10">Catalyzes the isomerization between 2-isopropylmalate and 3-isopropylmalate, via the formation of 2-isopropylmaleate.</text>
</comment>
<dbReference type="Gene3D" id="3.20.19.10">
    <property type="entry name" value="Aconitase, domain 4"/>
    <property type="match status" value="1"/>
</dbReference>